<reference evidence="13 14" key="1">
    <citation type="journal article" date="2017" name="G3 (Bethesda)">
        <title>First Draft Genome Sequence of the Pathogenic Fungus Lomentospora prolificans (Formerly Scedosporium prolificans).</title>
        <authorList>
            <person name="Luo R."/>
            <person name="Zimin A."/>
            <person name="Workman R."/>
            <person name="Fan Y."/>
            <person name="Pertea G."/>
            <person name="Grossman N."/>
            <person name="Wear M.P."/>
            <person name="Jia B."/>
            <person name="Miller H."/>
            <person name="Casadevall A."/>
            <person name="Timp W."/>
            <person name="Zhang S.X."/>
            <person name="Salzberg S.L."/>
        </authorList>
    </citation>
    <scope>NUCLEOTIDE SEQUENCE [LARGE SCALE GENOMIC DNA]</scope>
    <source>
        <strain evidence="13 14">JHH-5317</strain>
    </source>
</reference>
<dbReference type="Pfam" id="PF10433">
    <property type="entry name" value="Beta-prop_RSE1_1st"/>
    <property type="match status" value="1"/>
</dbReference>
<evidence type="ECO:0000256" key="2">
    <source>
        <dbReference type="ARBA" id="ARBA00022664"/>
    </source>
</evidence>
<dbReference type="GO" id="GO:0003723">
    <property type="term" value="F:RNA binding"/>
    <property type="evidence" value="ECO:0007669"/>
    <property type="project" value="UniProtKB-KW"/>
</dbReference>
<feature type="domain" description="RSE1/DDB1/CPSF1 first beta-propeller" evidence="11">
    <location>
        <begin position="113"/>
        <end position="482"/>
    </location>
</feature>
<dbReference type="Pfam" id="PF03178">
    <property type="entry name" value="CPSF_A"/>
    <property type="match status" value="1"/>
</dbReference>
<keyword evidence="14" id="KW-1185">Reference proteome</keyword>
<evidence type="ECO:0000256" key="9">
    <source>
        <dbReference type="SAM" id="MobiDB-lite"/>
    </source>
</evidence>
<name>A0A2N3NK61_9PEZI</name>
<dbReference type="FunFam" id="2.130.10.10:FF:000788">
    <property type="entry name" value="mRNA cleavage and polyadenylation factor subunit"/>
    <property type="match status" value="1"/>
</dbReference>
<dbReference type="InterPro" id="IPR018846">
    <property type="entry name" value="Beta-prop_RSE1/DDB1/CPSF1_1st"/>
</dbReference>
<evidence type="ECO:0000259" key="10">
    <source>
        <dbReference type="Pfam" id="PF03178"/>
    </source>
</evidence>
<evidence type="ECO:0000256" key="5">
    <source>
        <dbReference type="ARBA" id="ARBA00038304"/>
    </source>
</evidence>
<dbReference type="EMBL" id="NLAX01000003">
    <property type="protein sequence ID" value="PKS12804.1"/>
    <property type="molecule type" value="Genomic_DNA"/>
</dbReference>
<dbReference type="InterPro" id="IPR004871">
    <property type="entry name" value="RSE1/DDB1/CPSF1_C"/>
</dbReference>
<protein>
    <recommendedName>
        <fullName evidence="7">Protein CFT1</fullName>
    </recommendedName>
    <alternativeName>
        <fullName evidence="8">Cleavage factor two protein 1</fullName>
    </alternativeName>
    <alternativeName>
        <fullName evidence="6">Protein cft1</fullName>
    </alternativeName>
</protein>
<evidence type="ECO:0000259" key="12">
    <source>
        <dbReference type="Pfam" id="PF23726"/>
    </source>
</evidence>
<dbReference type="InterPro" id="IPR015943">
    <property type="entry name" value="WD40/YVTN_repeat-like_dom_sf"/>
</dbReference>
<dbReference type="InterPro" id="IPR050358">
    <property type="entry name" value="RSE1/DDB1/CFT1"/>
</dbReference>
<feature type="region of interest" description="Disordered" evidence="9">
    <location>
        <begin position="508"/>
        <end position="537"/>
    </location>
</feature>
<evidence type="ECO:0000256" key="6">
    <source>
        <dbReference type="ARBA" id="ARBA00039187"/>
    </source>
</evidence>
<evidence type="ECO:0000256" key="3">
    <source>
        <dbReference type="ARBA" id="ARBA00022884"/>
    </source>
</evidence>
<dbReference type="GO" id="GO:0006397">
    <property type="term" value="P:mRNA processing"/>
    <property type="evidence" value="ECO:0007669"/>
    <property type="project" value="UniProtKB-KW"/>
</dbReference>
<evidence type="ECO:0000313" key="13">
    <source>
        <dbReference type="EMBL" id="PKS12804.1"/>
    </source>
</evidence>
<comment type="caution">
    <text evidence="13">The sequence shown here is derived from an EMBL/GenBank/DDBJ whole genome shotgun (WGS) entry which is preliminary data.</text>
</comment>
<dbReference type="STRING" id="41688.A0A2N3NK61"/>
<dbReference type="Pfam" id="PF23726">
    <property type="entry name" value="Beta-prop_RSE1_2nd"/>
    <property type="match status" value="1"/>
</dbReference>
<dbReference type="InParanoid" id="A0A2N3NK61"/>
<dbReference type="OrthoDB" id="6109at2759"/>
<dbReference type="FunCoup" id="A0A2N3NK61">
    <property type="interactions" value="1088"/>
</dbReference>
<evidence type="ECO:0000256" key="7">
    <source>
        <dbReference type="ARBA" id="ARBA00039443"/>
    </source>
</evidence>
<keyword evidence="4" id="KW-0539">Nucleus</keyword>
<keyword evidence="2" id="KW-0507">mRNA processing</keyword>
<evidence type="ECO:0000313" key="14">
    <source>
        <dbReference type="Proteomes" id="UP000233524"/>
    </source>
</evidence>
<dbReference type="GO" id="GO:0005634">
    <property type="term" value="C:nucleus"/>
    <property type="evidence" value="ECO:0007669"/>
    <property type="project" value="UniProtKB-SubCell"/>
</dbReference>
<evidence type="ECO:0000256" key="8">
    <source>
        <dbReference type="ARBA" id="ARBA00041264"/>
    </source>
</evidence>
<accession>A0A2N3NK61</accession>
<keyword evidence="3" id="KW-0694">RNA-binding</keyword>
<proteinExistence type="inferred from homology"/>
<evidence type="ECO:0000256" key="4">
    <source>
        <dbReference type="ARBA" id="ARBA00023242"/>
    </source>
</evidence>
<dbReference type="VEuPathDB" id="FungiDB:jhhlp_001015"/>
<evidence type="ECO:0000259" key="11">
    <source>
        <dbReference type="Pfam" id="PF10433"/>
    </source>
</evidence>
<gene>
    <name evidence="13" type="ORF">jhhlp_001015</name>
</gene>
<dbReference type="InterPro" id="IPR058543">
    <property type="entry name" value="Beta-prop_RSE1/DDB1/CPSF1_2nd"/>
</dbReference>
<dbReference type="Proteomes" id="UP000233524">
    <property type="component" value="Unassembled WGS sequence"/>
</dbReference>
<dbReference type="PANTHER" id="PTHR10644">
    <property type="entry name" value="DNA REPAIR/RNA PROCESSING CPSF FAMILY"/>
    <property type="match status" value="1"/>
</dbReference>
<sequence length="1460" mass="158832">MFIVRSTEGLHGNFWPGSKMQCYTELTAPTAVTHSLTLPFLSQDSSSLVVAKGSLLQVFTTKSIPAEVDNAQRQQSPSIVPPALAFESRRSDDDGLDSSLLAEGIHRTDRGNNTKLVLIAEYPLAGTVVGLAAVNMQGSRSGGHGLLVALRTAKACLVQWNPDTQTIIDTSVHFYENEDGASFDLPLSEYETVLQADPGSRCAAMKFGLRSLAILPFKQASADIEMDDWDVDLDGPRPVKEAAAESTDKTTGINGTKEKPYTESFVLRFPQLDPTLLYPEHFAFLYEYREPTFGILSSTQQPGYFFGRKDHKSYKVFTLDLHQRASTTILAVDNLPHDVHRVLPLPAPVGGALLVGDNELIHIDQSGRANGVGLNPFAKVCTSFPLADQSSLHLQLEHCVIEQLAPESGELLMVLNTGNMAIVSFKIDGRTVTGVNVRMVSPECGGSIIPSRISCISKVDKQALFVGSTTSDSLVVGWTRKHSQSTRRKSRLVDPSLEYELDDLDIEDDEDEDDLYGDSTSPTSTGNQDGTNGQAKDGDLIFRVQDTLLSIAPIREFSSGRAAFFPDSEEQRNSEGVVSPLQLACAVGRGNAGAIAILNKDIQPKVIGRFEFPEARGFWTMSVQKPIPKGLQAEKDISAALGSDYGAAAEFDRFMIVAKIDLDGYETSDVYAVTAAGFEALTGTEFDPAAGFTIEAGSMGNYKRVIQVLKSEVRCYDGDLGLSQIIPMLDEETGADPRVVSGSIADPFLLLIRDDSSVWMAQIDKNCELEEMERLDKTLVSSKWLTGCLYSDSEGHFTKDRKETSSPNILAFLVNTAGALYVYSLPDLSKPIFVAEGLAYLPTFLSSDFSIRRGTPKESLTEVLVTDLGDTTQKSPYLIVRNSTDDLTIYQPILRQGIESYGKALHFKKLRNPTLAANPDIPPPQDDTAPQEPRFVPLRACANVGGYSTVFLPGVSPSFLIKSSKSTPKLIGLQGRGVRGMSSFHTEGCERGFIYADSEGIARVTQLPSKTSFAELGISVCKVEMGFNVKQIAYHAAMETYTVGGSILEPFELPKDDEHRKEWARENIDMKPMVERGQVKLINPVNWAVIQTIDFEPYEDILCLKALNLEVSEVTKERRQLIVVGTGTRKGEDLPIRGRVYVYDVVAVIPEAGKPETNKRLKLIAKEDIPRGAVTSVSEIGTQGLMLVAQGQKCMVRGLKEDGSLLPVAFMDMSCYVTAAKELRASGLCVMADAAKGLWFTGCTEEPYRMQLFGKSTTNLEVVTADFLPDGKNLYLIAADMNGDIHVLQYDPEHPKSLQGHLLLHKTTFCTASNGPTVTLLLPRTVTSSSGLQQNGHESGTFHNHILLLASESGMLSAITPLSEAAYRRLLSLSAQLVTALPTAAGTNPKAYRMPHPSAGSVGVDTASGRTMIDGAVLARWCELGTGRRAELAGKTGYSGVDQVRGELDSLLGWTGLAYY</sequence>
<organism evidence="13 14">
    <name type="scientific">Lomentospora prolificans</name>
    <dbReference type="NCBI Taxonomy" id="41688"/>
    <lineage>
        <taxon>Eukaryota</taxon>
        <taxon>Fungi</taxon>
        <taxon>Dikarya</taxon>
        <taxon>Ascomycota</taxon>
        <taxon>Pezizomycotina</taxon>
        <taxon>Sordariomycetes</taxon>
        <taxon>Hypocreomycetidae</taxon>
        <taxon>Microascales</taxon>
        <taxon>Microascaceae</taxon>
        <taxon>Lomentospora</taxon>
    </lineage>
</organism>
<dbReference type="Gene3D" id="2.130.10.10">
    <property type="entry name" value="YVTN repeat-like/Quinoprotein amine dehydrogenase"/>
    <property type="match status" value="2"/>
</dbReference>
<feature type="compositionally biased region" description="Polar residues" evidence="9">
    <location>
        <begin position="519"/>
        <end position="534"/>
    </location>
</feature>
<feature type="domain" description="RSE1/DDB1/CPSF1 C-terminal" evidence="10">
    <location>
        <begin position="1077"/>
        <end position="1422"/>
    </location>
</feature>
<comment type="subcellular location">
    <subcellularLocation>
        <location evidence="1">Nucleus</location>
    </subcellularLocation>
</comment>
<comment type="similarity">
    <text evidence="5">Belongs to the CFT1 family.</text>
</comment>
<evidence type="ECO:0000256" key="1">
    <source>
        <dbReference type="ARBA" id="ARBA00004123"/>
    </source>
</evidence>
<feature type="domain" description="RSE1/DDB1/CPSF1 second beta-propeller" evidence="12">
    <location>
        <begin position="604"/>
        <end position="1006"/>
    </location>
</feature>